<accession>A0A512NFT3</accession>
<evidence type="ECO:0000313" key="2">
    <source>
        <dbReference type="Proteomes" id="UP000321058"/>
    </source>
</evidence>
<comment type="caution">
    <text evidence="1">The sequence shown here is derived from an EMBL/GenBank/DDBJ whole genome shotgun (WGS) entry which is preliminary data.</text>
</comment>
<gene>
    <name evidence="1" type="ORF">RSO01_49740</name>
</gene>
<keyword evidence="2" id="KW-1185">Reference proteome</keyword>
<dbReference type="OrthoDB" id="7375571at2"/>
<protein>
    <submittedName>
        <fullName evidence="1">Uncharacterized protein</fullName>
    </submittedName>
</protein>
<organism evidence="1 2">
    <name type="scientific">Reyranella soli</name>
    <dbReference type="NCBI Taxonomy" id="1230389"/>
    <lineage>
        <taxon>Bacteria</taxon>
        <taxon>Pseudomonadati</taxon>
        <taxon>Pseudomonadota</taxon>
        <taxon>Alphaproteobacteria</taxon>
        <taxon>Hyphomicrobiales</taxon>
        <taxon>Reyranellaceae</taxon>
        <taxon>Reyranella</taxon>
    </lineage>
</organism>
<name>A0A512NFT3_9HYPH</name>
<dbReference type="EMBL" id="BKAJ01000088">
    <property type="protein sequence ID" value="GEP57808.1"/>
    <property type="molecule type" value="Genomic_DNA"/>
</dbReference>
<dbReference type="AlphaFoldDB" id="A0A512NFT3"/>
<reference evidence="1 2" key="1">
    <citation type="submission" date="2019-07" db="EMBL/GenBank/DDBJ databases">
        <title>Whole genome shotgun sequence of Reyranella soli NBRC 108950.</title>
        <authorList>
            <person name="Hosoyama A."/>
            <person name="Uohara A."/>
            <person name="Ohji S."/>
            <person name="Ichikawa N."/>
        </authorList>
    </citation>
    <scope>NUCLEOTIDE SEQUENCE [LARGE SCALE GENOMIC DNA]</scope>
    <source>
        <strain evidence="1 2">NBRC 108950</strain>
    </source>
</reference>
<dbReference type="RefSeq" id="WP_147152442.1">
    <property type="nucleotide sequence ID" value="NZ_BKAJ01000088.1"/>
</dbReference>
<dbReference type="Proteomes" id="UP000321058">
    <property type="component" value="Unassembled WGS sequence"/>
</dbReference>
<evidence type="ECO:0000313" key="1">
    <source>
        <dbReference type="EMBL" id="GEP57808.1"/>
    </source>
</evidence>
<sequence>MSHSVPSDSSAIDATFLIGIDLVEFDRRELPIYASPQSRWMDACHDEAPAYGAPVDRVFGEPGDVHIDGAPGNDEQLGAIAADDPLVALATLADGLAVTGREVAAPELATSFDFGADAHAVIHLHDGSGWDITGIDGTFDYLA</sequence>
<proteinExistence type="predicted"/>